<dbReference type="InterPro" id="IPR028037">
    <property type="entry name" value="Antitoxin_Rv0909/MT0933"/>
</dbReference>
<protein>
    <submittedName>
        <fullName evidence="2">Antitoxin protein</fullName>
    </submittedName>
</protein>
<evidence type="ECO:0000256" key="1">
    <source>
        <dbReference type="SAM" id="MobiDB-lite"/>
    </source>
</evidence>
<proteinExistence type="predicted"/>
<name>A0A2W2HLQ6_9ACTN</name>
<accession>A0A2W2HLQ6</accession>
<feature type="region of interest" description="Disordered" evidence="1">
    <location>
        <begin position="1"/>
        <end position="71"/>
    </location>
</feature>
<dbReference type="EMBL" id="POUA01000047">
    <property type="protein sequence ID" value="PZG51350.1"/>
    <property type="molecule type" value="Genomic_DNA"/>
</dbReference>
<sequence length="71" mass="7781">MSIMEKLKEMFGGQSGKTHDVPRQAEGPADDIVDKGSEWAKDKSGGRYDDQIDRAAEEARKRTQGGDGREG</sequence>
<dbReference type="Pfam" id="PF14013">
    <property type="entry name" value="MT0933_antitox"/>
    <property type="match status" value="1"/>
</dbReference>
<evidence type="ECO:0000313" key="2">
    <source>
        <dbReference type="EMBL" id="PZG51350.1"/>
    </source>
</evidence>
<organism evidence="2 3">
    <name type="scientific">Spongiactinospora gelatinilytica</name>
    <dbReference type="NCBI Taxonomy" id="2666298"/>
    <lineage>
        <taxon>Bacteria</taxon>
        <taxon>Bacillati</taxon>
        <taxon>Actinomycetota</taxon>
        <taxon>Actinomycetes</taxon>
        <taxon>Streptosporangiales</taxon>
        <taxon>Streptosporangiaceae</taxon>
        <taxon>Spongiactinospora</taxon>
    </lineage>
</organism>
<dbReference type="AlphaFoldDB" id="A0A2W2HLQ6"/>
<gene>
    <name evidence="2" type="ORF">C1I98_08985</name>
</gene>
<comment type="caution">
    <text evidence="2">The sequence shown here is derived from an EMBL/GenBank/DDBJ whole genome shotgun (WGS) entry which is preliminary data.</text>
</comment>
<feature type="compositionally biased region" description="Basic and acidic residues" evidence="1">
    <location>
        <begin position="32"/>
        <end position="61"/>
    </location>
</feature>
<evidence type="ECO:0000313" key="3">
    <source>
        <dbReference type="Proteomes" id="UP000248544"/>
    </source>
</evidence>
<keyword evidence="3" id="KW-1185">Reference proteome</keyword>
<dbReference type="Proteomes" id="UP000248544">
    <property type="component" value="Unassembled WGS sequence"/>
</dbReference>
<reference evidence="2 3" key="1">
    <citation type="submission" date="2018-01" db="EMBL/GenBank/DDBJ databases">
        <title>Draft genome sequence of Sphaerisporangium sp. 7K107.</title>
        <authorList>
            <person name="Sahin N."/>
            <person name="Saygin H."/>
            <person name="Ay H."/>
        </authorList>
    </citation>
    <scope>NUCLEOTIDE SEQUENCE [LARGE SCALE GENOMIC DNA]</scope>
    <source>
        <strain evidence="2 3">7K107</strain>
    </source>
</reference>